<dbReference type="EMBL" id="CAACVI010000050">
    <property type="protein sequence ID" value="VEN75250.1"/>
    <property type="molecule type" value="Genomic_DNA"/>
</dbReference>
<feature type="compositionally biased region" description="Low complexity" evidence="9">
    <location>
        <begin position="50"/>
        <end position="68"/>
    </location>
</feature>
<dbReference type="NCBIfam" id="TIGR02802">
    <property type="entry name" value="Pal_lipo"/>
    <property type="match status" value="1"/>
</dbReference>
<feature type="domain" description="OmpA-like" evidence="10">
    <location>
        <begin position="97"/>
        <end position="211"/>
    </location>
</feature>
<dbReference type="HAMAP" id="MF_02204">
    <property type="entry name" value="Pal"/>
    <property type="match status" value="1"/>
</dbReference>
<dbReference type="PROSITE" id="PS51123">
    <property type="entry name" value="OMPA_2"/>
    <property type="match status" value="1"/>
</dbReference>
<dbReference type="InterPro" id="IPR006665">
    <property type="entry name" value="OmpA-like"/>
</dbReference>
<gene>
    <name evidence="8 11" type="primary">pal</name>
    <name evidence="11" type="ORF">EPICR_70092</name>
</gene>
<dbReference type="GO" id="GO:0051301">
    <property type="term" value="P:cell division"/>
    <property type="evidence" value="ECO:0007669"/>
    <property type="project" value="UniProtKB-KW"/>
</dbReference>
<keyword evidence="5 8" id="KW-0998">Cell outer membrane</keyword>
<feature type="compositionally biased region" description="Basic and acidic residues" evidence="9">
    <location>
        <begin position="69"/>
        <end position="80"/>
    </location>
</feature>
<keyword evidence="4 8" id="KW-0564">Palmitate</keyword>
<keyword evidence="1" id="KW-0132">Cell division</keyword>
<dbReference type="PROSITE" id="PS51257">
    <property type="entry name" value="PROKAR_LIPOPROTEIN"/>
    <property type="match status" value="1"/>
</dbReference>
<evidence type="ECO:0000256" key="5">
    <source>
        <dbReference type="ARBA" id="ARBA00023237"/>
    </source>
</evidence>
<evidence type="ECO:0000256" key="8">
    <source>
        <dbReference type="HAMAP-Rule" id="MF_02204"/>
    </source>
</evidence>
<dbReference type="InterPro" id="IPR036737">
    <property type="entry name" value="OmpA-like_sf"/>
</dbReference>
<keyword evidence="2 8" id="KW-0732">Signal</keyword>
<name>A0A484HLZ8_9BACT</name>
<evidence type="ECO:0000256" key="3">
    <source>
        <dbReference type="ARBA" id="ARBA00023136"/>
    </source>
</evidence>
<dbReference type="InterPro" id="IPR050330">
    <property type="entry name" value="Bact_OuterMem_StrucFunc"/>
</dbReference>
<dbReference type="GO" id="GO:0009279">
    <property type="term" value="C:cell outer membrane"/>
    <property type="evidence" value="ECO:0007669"/>
    <property type="project" value="UniProtKB-SubCell"/>
</dbReference>
<dbReference type="PRINTS" id="PR01021">
    <property type="entry name" value="OMPADOMAIN"/>
</dbReference>
<dbReference type="Pfam" id="PF00691">
    <property type="entry name" value="OmpA"/>
    <property type="match status" value="1"/>
</dbReference>
<evidence type="ECO:0000256" key="6">
    <source>
        <dbReference type="ARBA" id="ARBA00023288"/>
    </source>
</evidence>
<keyword evidence="7" id="KW-0131">Cell cycle</keyword>
<dbReference type="InterPro" id="IPR039001">
    <property type="entry name" value="Pal"/>
</dbReference>
<dbReference type="InterPro" id="IPR006664">
    <property type="entry name" value="OMP_bac"/>
</dbReference>
<evidence type="ECO:0000256" key="4">
    <source>
        <dbReference type="ARBA" id="ARBA00023139"/>
    </source>
</evidence>
<dbReference type="AlphaFoldDB" id="A0A484HLZ8"/>
<keyword evidence="6 8" id="KW-0449">Lipoprotein</keyword>
<feature type="compositionally biased region" description="Polar residues" evidence="9">
    <location>
        <begin position="34"/>
        <end position="46"/>
    </location>
</feature>
<accession>A0A484HLZ8</accession>
<dbReference type="PANTHER" id="PTHR30329">
    <property type="entry name" value="STATOR ELEMENT OF FLAGELLAR MOTOR COMPLEX"/>
    <property type="match status" value="1"/>
</dbReference>
<dbReference type="InterPro" id="IPR014169">
    <property type="entry name" value="Pal_lipo_C"/>
</dbReference>
<evidence type="ECO:0000256" key="7">
    <source>
        <dbReference type="ARBA" id="ARBA00023306"/>
    </source>
</evidence>
<feature type="region of interest" description="Disordered" evidence="9">
    <location>
        <begin position="31"/>
        <end position="81"/>
    </location>
</feature>
<dbReference type="CDD" id="cd07185">
    <property type="entry name" value="OmpA_C-like"/>
    <property type="match status" value="1"/>
</dbReference>
<dbReference type="SUPFAM" id="SSF103088">
    <property type="entry name" value="OmpA-like"/>
    <property type="match status" value="1"/>
</dbReference>
<proteinExistence type="inferred from homology"/>
<evidence type="ECO:0000313" key="11">
    <source>
        <dbReference type="EMBL" id="VEN75250.1"/>
    </source>
</evidence>
<dbReference type="PANTHER" id="PTHR30329:SF21">
    <property type="entry name" value="LIPOPROTEIN YIAD-RELATED"/>
    <property type="match status" value="1"/>
</dbReference>
<evidence type="ECO:0000256" key="9">
    <source>
        <dbReference type="SAM" id="MobiDB-lite"/>
    </source>
</evidence>
<sequence>MRKKFLIGLSLTFIIPGLVMALASCAGKMGDRSSGMSQPAMSQSEEGTMAAEEQPAVAEETAAETDTAVSEREAEADFREATTPTPLTREQIAAMAIRERNMFINEDVYFDLDSSSLNAVARTVLQEKAEWLLKNSRTKVIIEGHCDDRGSNEYNLALGDRRAESVKAFLVDLNVGPERMSTISYGEESPVDSGKNEEAWAKNRRAHFTID</sequence>
<keyword evidence="3 8" id="KW-0472">Membrane</keyword>
<dbReference type="Gene3D" id="3.30.1330.60">
    <property type="entry name" value="OmpA-like domain"/>
    <property type="match status" value="1"/>
</dbReference>
<comment type="similarity">
    <text evidence="8">Belongs to the Pal lipoprotein family.</text>
</comment>
<evidence type="ECO:0000256" key="1">
    <source>
        <dbReference type="ARBA" id="ARBA00022618"/>
    </source>
</evidence>
<evidence type="ECO:0000256" key="2">
    <source>
        <dbReference type="ARBA" id="ARBA00022729"/>
    </source>
</evidence>
<organism evidence="11">
    <name type="scientific">uncultured Desulfobacteraceae bacterium</name>
    <dbReference type="NCBI Taxonomy" id="218296"/>
    <lineage>
        <taxon>Bacteria</taxon>
        <taxon>Pseudomonadati</taxon>
        <taxon>Thermodesulfobacteriota</taxon>
        <taxon>Desulfobacteria</taxon>
        <taxon>Desulfobacterales</taxon>
        <taxon>Desulfobacteraceae</taxon>
        <taxon>environmental samples</taxon>
    </lineage>
</organism>
<comment type="subcellular location">
    <subcellularLocation>
        <location evidence="8">Cell outer membrane</location>
        <topology evidence="8">Lipid-anchor</topology>
    </subcellularLocation>
</comment>
<protein>
    <recommendedName>
        <fullName evidence="8">Peptidoglycan-associated lipoprotein</fullName>
        <shortName evidence="8">PAL</shortName>
    </recommendedName>
</protein>
<evidence type="ECO:0000259" key="10">
    <source>
        <dbReference type="PROSITE" id="PS51123"/>
    </source>
</evidence>
<reference evidence="11" key="1">
    <citation type="submission" date="2019-01" db="EMBL/GenBank/DDBJ databases">
        <authorList>
            <consortium name="Genoscope - CEA"/>
            <person name="William W."/>
        </authorList>
    </citation>
    <scope>NUCLEOTIDE SEQUENCE</scope>
    <source>
        <strain evidence="11">CR-1</strain>
    </source>
</reference>